<organism evidence="2 3">
    <name type="scientific">Roseovarius gahaiensis</name>
    <dbReference type="NCBI Taxonomy" id="2716691"/>
    <lineage>
        <taxon>Bacteria</taxon>
        <taxon>Pseudomonadati</taxon>
        <taxon>Pseudomonadota</taxon>
        <taxon>Alphaproteobacteria</taxon>
        <taxon>Rhodobacterales</taxon>
        <taxon>Roseobacteraceae</taxon>
        <taxon>Roseovarius</taxon>
    </lineage>
</organism>
<comment type="caution">
    <text evidence="2">The sequence shown here is derived from an EMBL/GenBank/DDBJ whole genome shotgun (WGS) entry which is preliminary data.</text>
</comment>
<dbReference type="EMBL" id="JAAORB010000019">
    <property type="protein sequence ID" value="NHQ74870.1"/>
    <property type="molecule type" value="Genomic_DNA"/>
</dbReference>
<proteinExistence type="predicted"/>
<keyword evidence="3" id="KW-1185">Reference proteome</keyword>
<keyword evidence="1" id="KW-0732">Signal</keyword>
<dbReference type="SUPFAM" id="SSF53850">
    <property type="entry name" value="Periplasmic binding protein-like II"/>
    <property type="match status" value="1"/>
</dbReference>
<evidence type="ECO:0000256" key="1">
    <source>
        <dbReference type="SAM" id="SignalP"/>
    </source>
</evidence>
<evidence type="ECO:0000313" key="2">
    <source>
        <dbReference type="EMBL" id="NHQ74870.1"/>
    </source>
</evidence>
<protein>
    <submittedName>
        <fullName evidence="2">Amino acid ABC transporter substrate-binding protein</fullName>
    </submittedName>
</protein>
<dbReference type="RefSeq" id="WP_167196927.1">
    <property type="nucleotide sequence ID" value="NZ_JAAORB010000019.1"/>
</dbReference>
<dbReference type="AlphaFoldDB" id="A0A967EGP4"/>
<evidence type="ECO:0000313" key="3">
    <source>
        <dbReference type="Proteomes" id="UP000639775"/>
    </source>
</evidence>
<accession>A0A967EGP4</accession>
<gene>
    <name evidence="2" type="ORF">HAT86_10390</name>
</gene>
<reference evidence="2" key="1">
    <citation type="submission" date="2020-03" db="EMBL/GenBank/DDBJ databases">
        <title>Roseovarius gahaiensis sp. nov., isolated from Gahai Saline Lake, China.</title>
        <authorList>
            <person name="Sun X."/>
        </authorList>
    </citation>
    <scope>NUCLEOTIDE SEQUENCE</scope>
    <source>
        <strain evidence="2">GH877</strain>
    </source>
</reference>
<feature type="signal peptide" evidence="1">
    <location>
        <begin position="1"/>
        <end position="21"/>
    </location>
</feature>
<dbReference type="Proteomes" id="UP000639775">
    <property type="component" value="Unassembled WGS sequence"/>
</dbReference>
<dbReference type="Gene3D" id="3.40.190.10">
    <property type="entry name" value="Periplasmic binding protein-like II"/>
    <property type="match status" value="2"/>
</dbReference>
<sequence>MRHRWFVVSFLMSCMAGPAAAQSVCDVTYTAQDGETPSHVAQRHYADPARWTWVTAANPDLAQGQAEPFAQGDQVFIPCMAPNTAGPAAQPLQDTGLMLLAPDGVAPLVSRTWPAQGMFNDLLAAALSESVAPLTHAIAWQDKAYGLDPQMLAGRELDMAVAMARPECSSDPAPAICARFHFSDPVVMVPLLLFARADANFSFDSTADLAGLRLCQPAGHDAQDADQNGQPWPSDDTIELETPERPEACFEMLMEEQVDAVALNALTGSSTIAAMGLNKQVKAFGKPLAQQTLQIAVPKVHWRGTTVIYRVNSGLAALRASGRYDQIVDRHMALLWNRLN</sequence>
<name>A0A967EGP4_9RHOB</name>
<feature type="chain" id="PRO_5037171193" evidence="1">
    <location>
        <begin position="22"/>
        <end position="340"/>
    </location>
</feature>